<evidence type="ECO:0000313" key="1">
    <source>
        <dbReference type="EMBL" id="MBH0113802.1"/>
    </source>
</evidence>
<dbReference type="AlphaFoldDB" id="A0A931HCZ1"/>
<comment type="caution">
    <text evidence="1">The sequence shown here is derived from an EMBL/GenBank/DDBJ whole genome shotgun (WGS) entry which is preliminary data.</text>
</comment>
<evidence type="ECO:0008006" key="3">
    <source>
        <dbReference type="Google" id="ProtNLM"/>
    </source>
</evidence>
<proteinExistence type="predicted"/>
<reference evidence="1" key="1">
    <citation type="submission" date="2020-11" db="EMBL/GenBank/DDBJ databases">
        <title>Novosphingobium aureum sp. nov., a marine bacterium isolated from sediment of a salt flat.</title>
        <authorList>
            <person name="Yoo Y."/>
            <person name="Kim J.-J."/>
        </authorList>
    </citation>
    <scope>NUCLEOTIDE SEQUENCE</scope>
    <source>
        <strain evidence="1">YJ-S2-02</strain>
    </source>
</reference>
<accession>A0A931HCZ1</accession>
<protein>
    <recommendedName>
        <fullName evidence="3">Mlr4354 like protein</fullName>
    </recommendedName>
</protein>
<dbReference type="EMBL" id="JADZGI010000001">
    <property type="protein sequence ID" value="MBH0113802.1"/>
    <property type="molecule type" value="Genomic_DNA"/>
</dbReference>
<sequence>MHLRHNIGAVLKSAVWALALISPLIALPAHARESLGLYEDWGAFRDPMVPRCYAIAMAAPSNLWRDYEPYAAIGTWPRRAARNKFHLRLSRKMAQGSRITLRIGSERFSLTGGGGDAWPQDDRDNAAIIAAMRSAQRMTVYATGARGGNFSNTWELPGAASAMDAALLGCARLR</sequence>
<keyword evidence="2" id="KW-1185">Reference proteome</keyword>
<dbReference type="Proteomes" id="UP000617634">
    <property type="component" value="Unassembled WGS sequence"/>
</dbReference>
<organism evidence="1 2">
    <name type="scientific">Novosphingobium aureum</name>
    <dbReference type="NCBI Taxonomy" id="2792964"/>
    <lineage>
        <taxon>Bacteria</taxon>
        <taxon>Pseudomonadati</taxon>
        <taxon>Pseudomonadota</taxon>
        <taxon>Alphaproteobacteria</taxon>
        <taxon>Sphingomonadales</taxon>
        <taxon>Sphingomonadaceae</taxon>
        <taxon>Novosphingobium</taxon>
    </lineage>
</organism>
<gene>
    <name evidence="1" type="ORF">I5E68_12685</name>
</gene>
<evidence type="ECO:0000313" key="2">
    <source>
        <dbReference type="Proteomes" id="UP000617634"/>
    </source>
</evidence>
<name>A0A931HCZ1_9SPHN</name>